<dbReference type="EMBL" id="QTUA01000001">
    <property type="protein sequence ID" value="REF29412.1"/>
    <property type="molecule type" value="Genomic_DNA"/>
</dbReference>
<dbReference type="PANTHER" id="PTHR11614">
    <property type="entry name" value="PHOSPHOLIPASE-RELATED"/>
    <property type="match status" value="1"/>
</dbReference>
<feature type="domain" description="Serine aminopeptidase S33" evidence="1">
    <location>
        <begin position="26"/>
        <end position="291"/>
    </location>
</feature>
<proteinExistence type="predicted"/>
<dbReference type="InterPro" id="IPR029058">
    <property type="entry name" value="AB_hydrolase_fold"/>
</dbReference>
<organism evidence="2 3">
    <name type="scientific">Calidifontibacter indicus</name>
    <dbReference type="NCBI Taxonomy" id="419650"/>
    <lineage>
        <taxon>Bacteria</taxon>
        <taxon>Bacillati</taxon>
        <taxon>Actinomycetota</taxon>
        <taxon>Actinomycetes</taxon>
        <taxon>Micrococcales</taxon>
        <taxon>Dermacoccaceae</taxon>
        <taxon>Calidifontibacter</taxon>
    </lineage>
</organism>
<accession>A0A3D9UIZ9</accession>
<dbReference type="Gene3D" id="3.40.50.1820">
    <property type="entry name" value="alpha/beta hydrolase"/>
    <property type="match status" value="1"/>
</dbReference>
<evidence type="ECO:0000313" key="3">
    <source>
        <dbReference type="Proteomes" id="UP000256253"/>
    </source>
</evidence>
<comment type="caution">
    <text evidence="2">The sequence shown here is derived from an EMBL/GenBank/DDBJ whole genome shotgun (WGS) entry which is preliminary data.</text>
</comment>
<protein>
    <submittedName>
        <fullName evidence="2">Alpha-beta hydrolase superfamily lysophospholipase</fullName>
    </submittedName>
</protein>
<dbReference type="RefSeq" id="WP_115921531.1">
    <property type="nucleotide sequence ID" value="NZ_QTUA01000001.1"/>
</dbReference>
<dbReference type="Proteomes" id="UP000256253">
    <property type="component" value="Unassembled WGS sequence"/>
</dbReference>
<dbReference type="Pfam" id="PF12146">
    <property type="entry name" value="Hydrolase_4"/>
    <property type="match status" value="1"/>
</dbReference>
<keyword evidence="3" id="KW-1185">Reference proteome</keyword>
<reference evidence="2 3" key="1">
    <citation type="submission" date="2018-08" db="EMBL/GenBank/DDBJ databases">
        <title>Sequencing the genomes of 1000 actinobacteria strains.</title>
        <authorList>
            <person name="Klenk H.-P."/>
        </authorList>
    </citation>
    <scope>NUCLEOTIDE SEQUENCE [LARGE SCALE GENOMIC DNA]</scope>
    <source>
        <strain evidence="2 3">DSM 22967</strain>
    </source>
</reference>
<dbReference type="InterPro" id="IPR022742">
    <property type="entry name" value="Hydrolase_4"/>
</dbReference>
<evidence type="ECO:0000259" key="1">
    <source>
        <dbReference type="Pfam" id="PF12146"/>
    </source>
</evidence>
<name>A0A3D9UIZ9_9MICO</name>
<evidence type="ECO:0000313" key="2">
    <source>
        <dbReference type="EMBL" id="REF29412.1"/>
    </source>
</evidence>
<gene>
    <name evidence="2" type="ORF">DFJ65_0357</name>
</gene>
<dbReference type="InterPro" id="IPR051044">
    <property type="entry name" value="MAG_DAG_Lipase"/>
</dbReference>
<sequence length="315" mass="34036">MRTDSFRLATSDDTSIFVNHWSPDDSPRAIVLVAHGMAEHSDRYERFAQALTASGYEVYAPDHRGHGRTSAETGVGYFADEAGFDRVVDDLHEVFVRATTDHPDLPVFLFGHSMGSFLSRAYAAKYGAGLTGLVLSGTAGSPGALGKVGRALALAQGRVRGRRHRSGLMDKLTFGQYNAAFKPNRTDFDWLSRDPEEVDKYVADPKCGELFTAGFFADLLDGLERVNDDAEVSGTPSELPVLFVSGSADPVGGKDAKGVQAAAAQLRKVGVRDVTTTIYPEARHELLNETNRDEVTADVIAWLDAHLTDSTKGVA</sequence>
<keyword evidence="2" id="KW-0378">Hydrolase</keyword>
<dbReference type="OrthoDB" id="9806902at2"/>
<dbReference type="SUPFAM" id="SSF53474">
    <property type="entry name" value="alpha/beta-Hydrolases"/>
    <property type="match status" value="1"/>
</dbReference>
<dbReference type="AlphaFoldDB" id="A0A3D9UIZ9"/>
<dbReference type="GO" id="GO:0016787">
    <property type="term" value="F:hydrolase activity"/>
    <property type="evidence" value="ECO:0007669"/>
    <property type="project" value="UniProtKB-KW"/>
</dbReference>